<accession>A0A8C4GQN6</accession>
<reference evidence="1" key="1">
    <citation type="submission" date="2025-08" db="UniProtKB">
        <authorList>
            <consortium name="Ensembl"/>
        </authorList>
    </citation>
    <scope>IDENTIFICATION</scope>
</reference>
<protein>
    <submittedName>
        <fullName evidence="1">Uncharacterized protein</fullName>
    </submittedName>
</protein>
<dbReference type="Proteomes" id="UP000694389">
    <property type="component" value="Unassembled WGS sequence"/>
</dbReference>
<organism evidence="1 2">
    <name type="scientific">Dicentrarchus labrax</name>
    <name type="common">European seabass</name>
    <name type="synonym">Morone labrax</name>
    <dbReference type="NCBI Taxonomy" id="13489"/>
    <lineage>
        <taxon>Eukaryota</taxon>
        <taxon>Metazoa</taxon>
        <taxon>Chordata</taxon>
        <taxon>Craniata</taxon>
        <taxon>Vertebrata</taxon>
        <taxon>Euteleostomi</taxon>
        <taxon>Actinopterygii</taxon>
        <taxon>Neopterygii</taxon>
        <taxon>Teleostei</taxon>
        <taxon>Neoteleostei</taxon>
        <taxon>Acanthomorphata</taxon>
        <taxon>Eupercaria</taxon>
        <taxon>Moronidae</taxon>
        <taxon>Dicentrarchus</taxon>
    </lineage>
</organism>
<keyword evidence="2" id="KW-1185">Reference proteome</keyword>
<name>A0A8C4GQN6_DICLA</name>
<dbReference type="AlphaFoldDB" id="A0A8C4GQN6"/>
<sequence length="93" mass="10373">MNPVNVTSLSVHCATLWRDPRDPWRLCKLLPLFHQCLSCLVLCNLLSVRYCKYIFTPGGESSSSKFIFRSCFSACCSAYLEANCNSASKKGPS</sequence>
<reference evidence="1" key="2">
    <citation type="submission" date="2025-09" db="UniProtKB">
        <authorList>
            <consortium name="Ensembl"/>
        </authorList>
    </citation>
    <scope>IDENTIFICATION</scope>
</reference>
<proteinExistence type="predicted"/>
<evidence type="ECO:0000313" key="2">
    <source>
        <dbReference type="Proteomes" id="UP000694389"/>
    </source>
</evidence>
<dbReference type="Ensembl" id="ENSDLAT00005028110.2">
    <property type="protein sequence ID" value="ENSDLAP00005026317.2"/>
    <property type="gene ID" value="ENSDLAG00005011919.2"/>
</dbReference>
<evidence type="ECO:0000313" key="1">
    <source>
        <dbReference type="Ensembl" id="ENSDLAP00005026317.2"/>
    </source>
</evidence>